<protein>
    <submittedName>
        <fullName evidence="1">Uncharacterized protein</fullName>
    </submittedName>
</protein>
<reference evidence="2" key="2">
    <citation type="journal article" date="2018" name="BMC Genomics">
        <title>Genomic insights into host adaptation between the wheat stripe rust pathogen (Puccinia striiformis f. sp. tritici) and the barley stripe rust pathogen (Puccinia striiformis f. sp. hordei).</title>
        <authorList>
            <person name="Xia C."/>
            <person name="Wang M."/>
            <person name="Yin C."/>
            <person name="Cornejo O.E."/>
            <person name="Hulbert S.H."/>
            <person name="Chen X."/>
        </authorList>
    </citation>
    <scope>NUCLEOTIDE SEQUENCE [LARGE SCALE GENOMIC DNA]</scope>
    <source>
        <strain evidence="2">93TX-2</strain>
    </source>
</reference>
<evidence type="ECO:0000313" key="1">
    <source>
        <dbReference type="EMBL" id="POW00725.1"/>
    </source>
</evidence>
<reference evidence="1 2" key="1">
    <citation type="submission" date="2017-12" db="EMBL/GenBank/DDBJ databases">
        <title>Gene loss provides genomic basis for host adaptation in cereal stripe rust fungi.</title>
        <authorList>
            <person name="Xia C."/>
        </authorList>
    </citation>
    <scope>NUCLEOTIDE SEQUENCE [LARGE SCALE GENOMIC DNA]</scope>
    <source>
        <strain evidence="1 2">93TX-2</strain>
    </source>
</reference>
<name>A0A2S4UUC9_9BASI</name>
<dbReference type="AlphaFoldDB" id="A0A2S4UUC9"/>
<dbReference type="VEuPathDB" id="FungiDB:PSTT_07823"/>
<comment type="caution">
    <text evidence="1">The sequence shown here is derived from an EMBL/GenBank/DDBJ whole genome shotgun (WGS) entry which is preliminary data.</text>
</comment>
<reference evidence="2" key="3">
    <citation type="journal article" date="2018" name="Mol. Plant Microbe Interact.">
        <title>Genome sequence resources for the wheat stripe rust pathogen (Puccinia striiformis f. sp. tritici) and the barley stripe rust pathogen (Puccinia striiformis f. sp. hordei).</title>
        <authorList>
            <person name="Xia C."/>
            <person name="Wang M."/>
            <person name="Yin C."/>
            <person name="Cornejo O.E."/>
            <person name="Hulbert S.H."/>
            <person name="Chen X."/>
        </authorList>
    </citation>
    <scope>NUCLEOTIDE SEQUENCE [LARGE SCALE GENOMIC DNA]</scope>
    <source>
        <strain evidence="2">93TX-2</strain>
    </source>
</reference>
<dbReference type="Proteomes" id="UP000238274">
    <property type="component" value="Unassembled WGS sequence"/>
</dbReference>
<accession>A0A2S4UUC9</accession>
<sequence length="106" mass="12053">MPISRWACLVEAADRTHRNSDVNLEQVLDALLLDPLEPLATVALELECFVEVALKQHCINPPPVNMNLENCSSDNLERFEQSHPVRDLPKNRWGRITTSSCLNELF</sequence>
<dbReference type="EMBL" id="PKSM01000245">
    <property type="protein sequence ID" value="POW00725.1"/>
    <property type="molecule type" value="Genomic_DNA"/>
</dbReference>
<evidence type="ECO:0000313" key="2">
    <source>
        <dbReference type="Proteomes" id="UP000238274"/>
    </source>
</evidence>
<proteinExistence type="predicted"/>
<organism evidence="1 2">
    <name type="scientific">Puccinia striiformis</name>
    <dbReference type="NCBI Taxonomy" id="27350"/>
    <lineage>
        <taxon>Eukaryota</taxon>
        <taxon>Fungi</taxon>
        <taxon>Dikarya</taxon>
        <taxon>Basidiomycota</taxon>
        <taxon>Pucciniomycotina</taxon>
        <taxon>Pucciniomycetes</taxon>
        <taxon>Pucciniales</taxon>
        <taxon>Pucciniaceae</taxon>
        <taxon>Puccinia</taxon>
    </lineage>
</organism>
<gene>
    <name evidence="1" type="ORF">PSHT_12887</name>
</gene>
<keyword evidence="2" id="KW-1185">Reference proteome</keyword>
<dbReference type="VEuPathDB" id="FungiDB:PSHT_12887"/>